<comment type="similarity">
    <text evidence="2 8">Belongs to the Cob(I)alamin adenosyltransferase family.</text>
</comment>
<gene>
    <name evidence="11" type="primary">cobO</name>
    <name evidence="11" type="ORF">HUK38_02755</name>
</gene>
<dbReference type="PIRSF" id="PIRSF015617">
    <property type="entry name" value="Adensltrnsf_CobA"/>
    <property type="match status" value="1"/>
</dbReference>
<dbReference type="Proteomes" id="UP000548632">
    <property type="component" value="Unassembled WGS sequence"/>
</dbReference>
<dbReference type="EMBL" id="JABVCQ010000004">
    <property type="protein sequence ID" value="MBB1125150.1"/>
    <property type="molecule type" value="Genomic_DNA"/>
</dbReference>
<evidence type="ECO:0000256" key="5">
    <source>
        <dbReference type="ARBA" id="ARBA00024929"/>
    </source>
</evidence>
<dbReference type="GO" id="GO:0005524">
    <property type="term" value="F:ATP binding"/>
    <property type="evidence" value="ECO:0007669"/>
    <property type="project" value="UniProtKB-UniRule"/>
</dbReference>
<accession>A0A839H9H9</accession>
<evidence type="ECO:0000256" key="2">
    <source>
        <dbReference type="ARBA" id="ARBA00007487"/>
    </source>
</evidence>
<keyword evidence="8" id="KW-0067">ATP-binding</keyword>
<dbReference type="PANTHER" id="PTHR46638">
    <property type="entry name" value="CORRINOID ADENOSYLTRANSFERASE"/>
    <property type="match status" value="1"/>
</dbReference>
<dbReference type="Gene3D" id="3.40.50.300">
    <property type="entry name" value="P-loop containing nucleotide triphosphate hydrolases"/>
    <property type="match status" value="1"/>
</dbReference>
<keyword evidence="8" id="KW-0169">Cobalamin biosynthesis</keyword>
<evidence type="ECO:0000256" key="9">
    <source>
        <dbReference type="SAM" id="MobiDB-lite"/>
    </source>
</evidence>
<dbReference type="NCBIfam" id="TIGR00708">
    <property type="entry name" value="cobA"/>
    <property type="match status" value="1"/>
</dbReference>
<evidence type="ECO:0000256" key="7">
    <source>
        <dbReference type="ARBA" id="ARBA00048692"/>
    </source>
</evidence>
<dbReference type="UniPathway" id="UPA00148">
    <property type="reaction ID" value="UER00233"/>
</dbReference>
<dbReference type="InterPro" id="IPR027417">
    <property type="entry name" value="P-loop_NTPase"/>
</dbReference>
<keyword evidence="8" id="KW-0547">Nucleotide-binding</keyword>
<dbReference type="Pfam" id="PF12557">
    <property type="entry name" value="Co_AT_N"/>
    <property type="match status" value="1"/>
</dbReference>
<evidence type="ECO:0000256" key="3">
    <source>
        <dbReference type="ARBA" id="ARBA00012454"/>
    </source>
</evidence>
<dbReference type="InterPro" id="IPR025826">
    <property type="entry name" value="Co_AT_N_dom"/>
</dbReference>
<comment type="catalytic activity">
    <reaction evidence="7 8">
        <text>2 cob(II)alamin + reduced [electron-transfer flavoprotein] + 2 ATP = 2 adenosylcob(III)alamin + 2 triphosphate + oxidized [electron-transfer flavoprotein] + 3 H(+)</text>
        <dbReference type="Rhea" id="RHEA:28671"/>
        <dbReference type="Rhea" id="RHEA-COMP:10685"/>
        <dbReference type="Rhea" id="RHEA-COMP:10686"/>
        <dbReference type="ChEBI" id="CHEBI:15378"/>
        <dbReference type="ChEBI" id="CHEBI:16304"/>
        <dbReference type="ChEBI" id="CHEBI:18036"/>
        <dbReference type="ChEBI" id="CHEBI:18408"/>
        <dbReference type="ChEBI" id="CHEBI:30616"/>
        <dbReference type="ChEBI" id="CHEBI:57692"/>
        <dbReference type="ChEBI" id="CHEBI:58307"/>
        <dbReference type="EC" id="2.5.1.17"/>
    </reaction>
</comment>
<feature type="compositionally biased region" description="Low complexity" evidence="9">
    <location>
        <begin position="8"/>
        <end position="19"/>
    </location>
</feature>
<evidence type="ECO:0000256" key="8">
    <source>
        <dbReference type="PIRNR" id="PIRNR015617"/>
    </source>
</evidence>
<keyword evidence="12" id="KW-1185">Reference proteome</keyword>
<dbReference type="GO" id="GO:0006779">
    <property type="term" value="P:porphyrin-containing compound biosynthetic process"/>
    <property type="evidence" value="ECO:0007669"/>
    <property type="project" value="UniProtKB-UniRule"/>
</dbReference>
<evidence type="ECO:0000256" key="4">
    <source>
        <dbReference type="ARBA" id="ARBA00023244"/>
    </source>
</evidence>
<feature type="domain" description="Cob(I)alamin adenosyltransferase N-terminal" evidence="10">
    <location>
        <begin position="21"/>
        <end position="37"/>
    </location>
</feature>
<dbReference type="AlphaFoldDB" id="A0A839H9H9"/>
<protein>
    <recommendedName>
        <fullName evidence="3 8">Corrinoid adenosyltransferase</fullName>
        <ecNumber evidence="3 8">2.5.1.17</ecNumber>
    </recommendedName>
    <alternativeName>
        <fullName evidence="8">Cob(II)alamin adenosyltransferase</fullName>
    </alternativeName>
    <alternativeName>
        <fullName evidence="8">Cob(II)yrinic acid a,c-diamide adenosyltransferase</fullName>
    </alternativeName>
</protein>
<keyword evidence="4 8" id="KW-0627">Porphyrin biosynthesis</keyword>
<proteinExistence type="inferred from homology"/>
<evidence type="ECO:0000259" key="10">
    <source>
        <dbReference type="Pfam" id="PF12557"/>
    </source>
</evidence>
<dbReference type="GO" id="GO:0005737">
    <property type="term" value="C:cytoplasm"/>
    <property type="evidence" value="ECO:0007669"/>
    <property type="project" value="UniProtKB-SubCell"/>
</dbReference>
<dbReference type="SUPFAM" id="SSF52540">
    <property type="entry name" value="P-loop containing nucleoside triphosphate hydrolases"/>
    <property type="match status" value="1"/>
</dbReference>
<name>A0A839H9H9_9GAMM</name>
<comment type="pathway">
    <text evidence="1 8">Cofactor biosynthesis; adenosylcobalamin biosynthesis; adenosylcobalamin from cob(II)yrinate a,c-diamide: step 2/7.</text>
</comment>
<comment type="catalytic activity">
    <reaction evidence="6 8">
        <text>2 cob(II)yrinate a,c diamide + reduced [electron-transfer flavoprotein] + 2 ATP = 2 adenosylcob(III)yrinate a,c-diamide + 2 triphosphate + oxidized [electron-transfer flavoprotein] + 3 H(+)</text>
        <dbReference type="Rhea" id="RHEA:11528"/>
        <dbReference type="Rhea" id="RHEA-COMP:10685"/>
        <dbReference type="Rhea" id="RHEA-COMP:10686"/>
        <dbReference type="ChEBI" id="CHEBI:15378"/>
        <dbReference type="ChEBI" id="CHEBI:18036"/>
        <dbReference type="ChEBI" id="CHEBI:30616"/>
        <dbReference type="ChEBI" id="CHEBI:57692"/>
        <dbReference type="ChEBI" id="CHEBI:58307"/>
        <dbReference type="ChEBI" id="CHEBI:58503"/>
        <dbReference type="ChEBI" id="CHEBI:58537"/>
        <dbReference type="EC" id="2.5.1.17"/>
    </reaction>
</comment>
<comment type="caution">
    <text evidence="11">The sequence shown here is derived from an EMBL/GenBank/DDBJ whole genome shotgun (WGS) entry which is preliminary data.</text>
</comment>
<keyword evidence="8" id="KW-0963">Cytoplasm</keyword>
<organism evidence="11 12">
    <name type="scientific">Thiospirillum jenense</name>
    <dbReference type="NCBI Taxonomy" id="1653858"/>
    <lineage>
        <taxon>Bacteria</taxon>
        <taxon>Pseudomonadati</taxon>
        <taxon>Pseudomonadota</taxon>
        <taxon>Gammaproteobacteria</taxon>
        <taxon>Chromatiales</taxon>
        <taxon>Chromatiaceae</taxon>
        <taxon>Thiospirillum</taxon>
    </lineage>
</organism>
<dbReference type="NCBIfam" id="NF004637">
    <property type="entry name" value="PRK05986.1"/>
    <property type="match status" value="1"/>
</dbReference>
<dbReference type="CDD" id="cd00561">
    <property type="entry name" value="CobA_ACA"/>
    <property type="match status" value="1"/>
</dbReference>
<evidence type="ECO:0000256" key="6">
    <source>
        <dbReference type="ARBA" id="ARBA00048555"/>
    </source>
</evidence>
<dbReference type="InterPro" id="IPR003724">
    <property type="entry name" value="CblAdoTrfase_CobA"/>
</dbReference>
<dbReference type="EC" id="2.5.1.17" evidence="3 8"/>
<dbReference type="PANTHER" id="PTHR46638:SF1">
    <property type="entry name" value="CORRINOID ADENOSYLTRANSFERASE"/>
    <property type="match status" value="1"/>
</dbReference>
<dbReference type="RefSeq" id="WP_182582280.1">
    <property type="nucleotide sequence ID" value="NZ_JABVCQ010000004.1"/>
</dbReference>
<reference evidence="11 12" key="1">
    <citation type="journal article" date="2020" name="Arch. Microbiol.">
        <title>The genome sequence of the giant phototrophic gammaproteobacterium Thiospirillum jenense gives insight into its physiological properties and phylogenetic relationships.</title>
        <authorList>
            <person name="Imhoff J.F."/>
            <person name="Meyer T.E."/>
            <person name="Kyndt J.A."/>
        </authorList>
    </citation>
    <scope>NUCLEOTIDE SEQUENCE [LARGE SCALE GENOMIC DNA]</scope>
    <source>
        <strain evidence="11 12">DSM 216</strain>
    </source>
</reference>
<keyword evidence="8 11" id="KW-0808">Transferase</keyword>
<dbReference type="Pfam" id="PF02572">
    <property type="entry name" value="CobA_CobO_BtuR"/>
    <property type="match status" value="1"/>
</dbReference>
<evidence type="ECO:0000313" key="12">
    <source>
        <dbReference type="Proteomes" id="UP000548632"/>
    </source>
</evidence>
<comment type="function">
    <text evidence="5 8">Required for both de novo synthesis of the corrin ring for the assimilation of exogenous corrinoids. Participates in the adenosylation of a variety of incomplete and complete corrinoids.</text>
</comment>
<evidence type="ECO:0000256" key="1">
    <source>
        <dbReference type="ARBA" id="ARBA00005121"/>
    </source>
</evidence>
<evidence type="ECO:0000313" key="11">
    <source>
        <dbReference type="EMBL" id="MBB1125150.1"/>
    </source>
</evidence>
<comment type="subcellular location">
    <subcellularLocation>
        <location evidence="8">Cytoplasm</location>
    </subcellularLocation>
</comment>
<dbReference type="GO" id="GO:0008817">
    <property type="term" value="F:corrinoid adenosyltransferase activity"/>
    <property type="evidence" value="ECO:0007669"/>
    <property type="project" value="UniProtKB-UniRule"/>
</dbReference>
<sequence length="213" mass="22904">MTKPPSDPVDSVDADNAPPSRHQQRMQRYKAVVDKRLAQATITRGVVLVLTGTGKGKSSSAFGMVARALGHGLRVAVIQFIKGRGETGEEVFFRQSELVAYHVMGAGFTWETQDQARDRASAAAAWSVAAEYLRNPDYALVVLDELNIALKLQLLPLDDVLTSLAARPPAQHVIITGRAAPAALLDYADTVTEMRSVKHAYAAGIAAQIGIEL</sequence>
<feature type="region of interest" description="Disordered" evidence="9">
    <location>
        <begin position="1"/>
        <end position="26"/>
    </location>
</feature>
<dbReference type="GO" id="GO:0009236">
    <property type="term" value="P:cobalamin biosynthetic process"/>
    <property type="evidence" value="ECO:0007669"/>
    <property type="project" value="UniProtKB-UniRule"/>
</dbReference>